<evidence type="ECO:0000256" key="4">
    <source>
        <dbReference type="ARBA" id="ARBA00023277"/>
    </source>
</evidence>
<reference evidence="5" key="1">
    <citation type="journal article" date="2021" name="PeerJ">
        <title>Extensive microbial diversity within the chicken gut microbiome revealed by metagenomics and culture.</title>
        <authorList>
            <person name="Gilroy R."/>
            <person name="Ravi A."/>
            <person name="Getino M."/>
            <person name="Pursley I."/>
            <person name="Horton D.L."/>
            <person name="Alikhan N.F."/>
            <person name="Baker D."/>
            <person name="Gharbi K."/>
            <person name="Hall N."/>
            <person name="Watson M."/>
            <person name="Adriaenssens E.M."/>
            <person name="Foster-Nyarko E."/>
            <person name="Jarju S."/>
            <person name="Secka A."/>
            <person name="Antonio M."/>
            <person name="Oren A."/>
            <person name="Chaudhuri R.R."/>
            <person name="La Ragione R."/>
            <person name="Hildebrand F."/>
            <person name="Pallen M.J."/>
        </authorList>
    </citation>
    <scope>NUCLEOTIDE SEQUENCE</scope>
    <source>
        <strain evidence="5">1719</strain>
    </source>
</reference>
<name>A0A9D2AZH1_9SPHI</name>
<dbReference type="Pfam" id="PF13419">
    <property type="entry name" value="HAD_2"/>
    <property type="match status" value="1"/>
</dbReference>
<dbReference type="SUPFAM" id="SSF56784">
    <property type="entry name" value="HAD-like"/>
    <property type="match status" value="1"/>
</dbReference>
<keyword evidence="3" id="KW-0460">Magnesium</keyword>
<dbReference type="InterPro" id="IPR006439">
    <property type="entry name" value="HAD-SF_hydro_IA"/>
</dbReference>
<dbReference type="PRINTS" id="PR00413">
    <property type="entry name" value="HADHALOGNASE"/>
</dbReference>
<dbReference type="GO" id="GO:0003824">
    <property type="term" value="F:catalytic activity"/>
    <property type="evidence" value="ECO:0007669"/>
    <property type="project" value="UniProtKB-ARBA"/>
</dbReference>
<gene>
    <name evidence="5" type="ORF">H9853_11310</name>
</gene>
<comment type="similarity">
    <text evidence="1">Belongs to the HAD-like hydrolase superfamily. CbbY/CbbZ/Gph/YieH family.</text>
</comment>
<dbReference type="InterPro" id="IPR051600">
    <property type="entry name" value="Beta-PGM-like"/>
</dbReference>
<dbReference type="PANTHER" id="PTHR46193">
    <property type="entry name" value="6-PHOSPHOGLUCONATE PHOSPHATASE"/>
    <property type="match status" value="1"/>
</dbReference>
<dbReference type="EMBL" id="DXEZ01000319">
    <property type="protein sequence ID" value="HIX55598.1"/>
    <property type="molecule type" value="Genomic_DNA"/>
</dbReference>
<evidence type="ECO:0000256" key="3">
    <source>
        <dbReference type="ARBA" id="ARBA00022842"/>
    </source>
</evidence>
<keyword evidence="4" id="KW-0119">Carbohydrate metabolism</keyword>
<feature type="non-terminal residue" evidence="5">
    <location>
        <position position="1"/>
    </location>
</feature>
<sequence>MYGKHNSYILKHFFKKDFTTEEVIKLEEEKEGLFREIYKGNIEPLPGYMEFLSTLKSKGIKTAIATSAPQKNLELIAAELELAPKMQSILYSEKITKHKPDPEIYLKTAENLGVDPKNCLVFEDSHSGASAGLNAGMKVIGVLSTHTKDQLPKCHYYINDFTEVSWQLVQQVLEINN</sequence>
<dbReference type="InterPro" id="IPR036412">
    <property type="entry name" value="HAD-like_sf"/>
</dbReference>
<protein>
    <submittedName>
        <fullName evidence="5">HAD family phosphatase</fullName>
    </submittedName>
</protein>
<dbReference type="CDD" id="cd07505">
    <property type="entry name" value="HAD_BPGM-like"/>
    <property type="match status" value="1"/>
</dbReference>
<dbReference type="InterPro" id="IPR023214">
    <property type="entry name" value="HAD_sf"/>
</dbReference>
<organism evidence="5 6">
    <name type="scientific">Candidatus Sphingobacterium stercoripullorum</name>
    <dbReference type="NCBI Taxonomy" id="2838759"/>
    <lineage>
        <taxon>Bacteria</taxon>
        <taxon>Pseudomonadati</taxon>
        <taxon>Bacteroidota</taxon>
        <taxon>Sphingobacteriia</taxon>
        <taxon>Sphingobacteriales</taxon>
        <taxon>Sphingobacteriaceae</taxon>
        <taxon>Sphingobacterium</taxon>
    </lineage>
</organism>
<proteinExistence type="inferred from homology"/>
<dbReference type="GO" id="GO:0046872">
    <property type="term" value="F:metal ion binding"/>
    <property type="evidence" value="ECO:0007669"/>
    <property type="project" value="UniProtKB-KW"/>
</dbReference>
<evidence type="ECO:0000313" key="6">
    <source>
        <dbReference type="Proteomes" id="UP000824156"/>
    </source>
</evidence>
<reference evidence="5" key="2">
    <citation type="submission" date="2021-04" db="EMBL/GenBank/DDBJ databases">
        <authorList>
            <person name="Gilroy R."/>
        </authorList>
    </citation>
    <scope>NUCLEOTIDE SEQUENCE</scope>
    <source>
        <strain evidence="5">1719</strain>
    </source>
</reference>
<evidence type="ECO:0000256" key="1">
    <source>
        <dbReference type="ARBA" id="ARBA00006171"/>
    </source>
</evidence>
<dbReference type="NCBIfam" id="TIGR01509">
    <property type="entry name" value="HAD-SF-IA-v3"/>
    <property type="match status" value="1"/>
</dbReference>
<dbReference type="Proteomes" id="UP000824156">
    <property type="component" value="Unassembled WGS sequence"/>
</dbReference>
<evidence type="ECO:0000256" key="2">
    <source>
        <dbReference type="ARBA" id="ARBA00022723"/>
    </source>
</evidence>
<keyword evidence="2" id="KW-0479">Metal-binding</keyword>
<comment type="caution">
    <text evidence="5">The sequence shown here is derived from an EMBL/GenBank/DDBJ whole genome shotgun (WGS) entry which is preliminary data.</text>
</comment>
<dbReference type="PANTHER" id="PTHR46193:SF18">
    <property type="entry name" value="HEXITOL PHOSPHATASE B"/>
    <property type="match status" value="1"/>
</dbReference>
<dbReference type="InterPro" id="IPR041492">
    <property type="entry name" value="HAD_2"/>
</dbReference>
<dbReference type="Gene3D" id="3.40.50.1000">
    <property type="entry name" value="HAD superfamily/HAD-like"/>
    <property type="match status" value="1"/>
</dbReference>
<accession>A0A9D2AZH1</accession>
<dbReference type="AlphaFoldDB" id="A0A9D2AZH1"/>
<evidence type="ECO:0000313" key="5">
    <source>
        <dbReference type="EMBL" id="HIX55598.1"/>
    </source>
</evidence>